<evidence type="ECO:0000313" key="10">
    <source>
        <dbReference type="Proteomes" id="UP000302163"/>
    </source>
</evidence>
<keyword evidence="7" id="KW-0998">Cell outer membrane</keyword>
<dbReference type="Proteomes" id="UP000302163">
    <property type="component" value="Chromosome"/>
</dbReference>
<dbReference type="NCBIfam" id="TIGR01844">
    <property type="entry name" value="type_I_sec_TolC"/>
    <property type="match status" value="1"/>
</dbReference>
<keyword evidence="5" id="KW-0812">Transmembrane</keyword>
<dbReference type="GO" id="GO:1990281">
    <property type="term" value="C:efflux pump complex"/>
    <property type="evidence" value="ECO:0007669"/>
    <property type="project" value="TreeGrafter"/>
</dbReference>
<dbReference type="KEGG" id="izh:FEM41_06350"/>
<dbReference type="GO" id="GO:0015288">
    <property type="term" value="F:porin activity"/>
    <property type="evidence" value="ECO:0007669"/>
    <property type="project" value="TreeGrafter"/>
</dbReference>
<evidence type="ECO:0000256" key="2">
    <source>
        <dbReference type="ARBA" id="ARBA00007613"/>
    </source>
</evidence>
<dbReference type="Gene3D" id="1.20.1600.10">
    <property type="entry name" value="Outer membrane efflux proteins (OEP)"/>
    <property type="match status" value="1"/>
</dbReference>
<evidence type="ECO:0000256" key="7">
    <source>
        <dbReference type="ARBA" id="ARBA00023237"/>
    </source>
</evidence>
<evidence type="ECO:0000256" key="4">
    <source>
        <dbReference type="ARBA" id="ARBA00022452"/>
    </source>
</evidence>
<gene>
    <name evidence="9" type="ORF">FEM41_06350</name>
</gene>
<proteinExistence type="inferred from homology"/>
<dbReference type="GO" id="GO:0009279">
    <property type="term" value="C:cell outer membrane"/>
    <property type="evidence" value="ECO:0007669"/>
    <property type="project" value="UniProtKB-SubCell"/>
</dbReference>
<accession>A0A4P8YHK1</accession>
<evidence type="ECO:0000313" key="9">
    <source>
        <dbReference type="EMBL" id="QCT19306.1"/>
    </source>
</evidence>
<dbReference type="SUPFAM" id="SSF56954">
    <property type="entry name" value="Outer membrane efflux proteins (OEP)"/>
    <property type="match status" value="1"/>
</dbReference>
<evidence type="ECO:0000256" key="3">
    <source>
        <dbReference type="ARBA" id="ARBA00022448"/>
    </source>
</evidence>
<evidence type="ECO:0000256" key="6">
    <source>
        <dbReference type="ARBA" id="ARBA00023136"/>
    </source>
</evidence>
<dbReference type="RefSeq" id="WP_138095190.1">
    <property type="nucleotide sequence ID" value="NZ_CP040428.1"/>
</dbReference>
<dbReference type="InterPro" id="IPR010130">
    <property type="entry name" value="T1SS_OMP_TolC"/>
</dbReference>
<protein>
    <submittedName>
        <fullName evidence="9">TolC family outer membrane protein</fullName>
    </submittedName>
</protein>
<keyword evidence="10" id="KW-1185">Reference proteome</keyword>
<dbReference type="InterPro" id="IPR051906">
    <property type="entry name" value="TolC-like"/>
</dbReference>
<dbReference type="PANTHER" id="PTHR30026:SF20">
    <property type="entry name" value="OUTER MEMBRANE PROTEIN TOLC"/>
    <property type="match status" value="1"/>
</dbReference>
<dbReference type="OrthoDB" id="9813458at2"/>
<dbReference type="InterPro" id="IPR003423">
    <property type="entry name" value="OMP_efflux"/>
</dbReference>
<keyword evidence="3" id="KW-0813">Transport</keyword>
<dbReference type="GO" id="GO:0015562">
    <property type="term" value="F:efflux transmembrane transporter activity"/>
    <property type="evidence" value="ECO:0007669"/>
    <property type="project" value="InterPro"/>
</dbReference>
<dbReference type="EMBL" id="CP040428">
    <property type="protein sequence ID" value="QCT19306.1"/>
    <property type="molecule type" value="Genomic_DNA"/>
</dbReference>
<keyword evidence="6" id="KW-0472">Membrane</keyword>
<reference evidence="9 10" key="1">
    <citation type="submission" date="2019-05" db="EMBL/GenBank/DDBJ databases">
        <title>Complete genome sequence of Izhakiella calystegiae KSNA2, an endophyte isolated from beach morning glory (Calystegia soldanella).</title>
        <authorList>
            <person name="Jiang L."/>
            <person name="Jeong J.C."/>
            <person name="Kim C.Y."/>
            <person name="Kim D.H."/>
            <person name="Kim S.W."/>
            <person name="Lee j."/>
        </authorList>
    </citation>
    <scope>NUCLEOTIDE SEQUENCE [LARGE SCALE GENOMIC DNA]</scope>
    <source>
        <strain evidence="9 10">KSNA2</strain>
    </source>
</reference>
<feature type="coiled-coil region" evidence="8">
    <location>
        <begin position="365"/>
        <end position="421"/>
    </location>
</feature>
<keyword evidence="8" id="KW-0175">Coiled coil</keyword>
<evidence type="ECO:0000256" key="5">
    <source>
        <dbReference type="ARBA" id="ARBA00022692"/>
    </source>
</evidence>
<evidence type="ECO:0000256" key="1">
    <source>
        <dbReference type="ARBA" id="ARBA00004442"/>
    </source>
</evidence>
<dbReference type="PANTHER" id="PTHR30026">
    <property type="entry name" value="OUTER MEMBRANE PROTEIN TOLC"/>
    <property type="match status" value="1"/>
</dbReference>
<organism evidence="9 10">
    <name type="scientific">Jejubacter calystegiae</name>
    <dbReference type="NCBI Taxonomy" id="2579935"/>
    <lineage>
        <taxon>Bacteria</taxon>
        <taxon>Pseudomonadati</taxon>
        <taxon>Pseudomonadota</taxon>
        <taxon>Gammaproteobacteria</taxon>
        <taxon>Enterobacterales</taxon>
        <taxon>Enterobacteriaceae</taxon>
        <taxon>Jejubacter</taxon>
    </lineage>
</organism>
<name>A0A4P8YHK1_9ENTR</name>
<sequence length="454" mass="51952">MQGIIIATLLCGLLSPSSYALGLLEIYTLAQKNDPEFLAASEERMAGEEYRHMGRAALLPSVSLSWQNGMKNWQRAKTQQRQSIYSNKTHDVTTHAQYSSQNGSMTLTQPLFDYEAWSRYQSGKAQSLMSEEVWRSRAMELATRVVNRYLDVLAAQDKVRLTTEQYASYQQLLTQNQKMLRAGEGTITEVVETESHLSLAEAEKIAADEELLAARREISQLTGQPEVSMPPLNRLMEKHLKPLRLNPARFSEWKKIALSQNADLAAARYQLKVNYHQQEQQRASFLPRIQVYASHGINKSASDTTINQRYETSSVGVQVNYSLYAGGYNSAALRQTKYNYNKSKYDLEKSTRETMNNLHKFFQQHSSAERRLSAYQQAVNSARQQIDATQKGIHAGQRTNADLINAQRQFYQAQLDMAQEKYRYIHSWLMLHYHSGNLTPEKLITISNLFSPWK</sequence>
<dbReference type="AlphaFoldDB" id="A0A4P8YHK1"/>
<evidence type="ECO:0000256" key="8">
    <source>
        <dbReference type="SAM" id="Coils"/>
    </source>
</evidence>
<keyword evidence="4" id="KW-1134">Transmembrane beta strand</keyword>
<comment type="subcellular location">
    <subcellularLocation>
        <location evidence="1">Cell outer membrane</location>
    </subcellularLocation>
</comment>
<comment type="similarity">
    <text evidence="2">Belongs to the outer membrane factor (OMF) (TC 1.B.17) family.</text>
</comment>
<dbReference type="Pfam" id="PF02321">
    <property type="entry name" value="OEP"/>
    <property type="match status" value="2"/>
</dbReference>